<dbReference type="InterPro" id="IPR002591">
    <property type="entry name" value="Phosphodiest/P_Trfase"/>
</dbReference>
<dbReference type="SUPFAM" id="SSF53649">
    <property type="entry name" value="Alkaline phosphatase-like"/>
    <property type="match status" value="1"/>
</dbReference>
<organism evidence="1 2">
    <name type="scientific">Uabimicrobium amorphum</name>
    <dbReference type="NCBI Taxonomy" id="2596890"/>
    <lineage>
        <taxon>Bacteria</taxon>
        <taxon>Pseudomonadati</taxon>
        <taxon>Planctomycetota</taxon>
        <taxon>Candidatus Uabimicrobiia</taxon>
        <taxon>Candidatus Uabimicrobiales</taxon>
        <taxon>Candidatus Uabimicrobiaceae</taxon>
        <taxon>Candidatus Uabimicrobium</taxon>
    </lineage>
</organism>
<accession>A0A5S9IJU7</accession>
<dbReference type="KEGG" id="uam:UABAM_01045"/>
<reference evidence="1 2" key="1">
    <citation type="submission" date="2019-08" db="EMBL/GenBank/DDBJ databases">
        <title>Complete genome sequence of Candidatus Uab amorphum.</title>
        <authorList>
            <person name="Shiratori T."/>
            <person name="Suzuki S."/>
            <person name="Kakizawa Y."/>
            <person name="Ishida K."/>
        </authorList>
    </citation>
    <scope>NUCLEOTIDE SEQUENCE [LARGE SCALE GENOMIC DNA]</scope>
    <source>
        <strain evidence="1 2">SRT547</strain>
    </source>
</reference>
<dbReference type="EMBL" id="AP019860">
    <property type="protein sequence ID" value="BBM82702.1"/>
    <property type="molecule type" value="Genomic_DNA"/>
</dbReference>
<evidence type="ECO:0000313" key="1">
    <source>
        <dbReference type="EMBL" id="BBM82702.1"/>
    </source>
</evidence>
<proteinExistence type="predicted"/>
<sequence length="937" mass="108444">MQKILMIVFLLLGGCYHNVKNTMNEMPVVGAITHSSFSLTSDIYEGTQYLLDVPYEFVRDMITAMGIEAYVRTLPLKKDVVTRIVTRLRNPRYSAKLLAFILFLKDQYTSQNDIQKFSQYAKQYEFDKIVGSASTTEVAHQGEKEEKEEKKNTLTQTELIVKGLQIYDSIFLQNESIIDEKLQSTYSYLTKKDQKLITRTQTFIIDLLTKVANAMEEGEYKELVLSILRHKNKREALTISVIDLLRMMVLKNYRMFTQKYHRKERFHKWLTQALTEEMKSSTDGALIQFLQNENTNKRYAMHIVVDGLQGLLMKSLVEAHSSQNPFIQSLYDMHKNQQQYKYPQENLQPITTEQNFKFLYHIAKKDFSEPRYLPFFRSLYKEKTISLQGLATTPTISVRNLPMVKTGAEVAGKKATGMPNFHFVDRKIDRGYYFYGNDALLLEKITSDNGLQTMFQRLSSLNNINYYAQYDWWTQTSYDSFVNLAKGEIDRDFGEVLLLGDLQKRAEAERELRKIRTTIIESIRKLKKQLQINVLKQYGLKSDLRRLLLTLATKNDEGIPQYALYYNPWPDHFAHFVGPFSDEILSMTGELNRLDYWLGKISDVYKDLGIYERTLFAMAGDHGLTPVFYFLNPEKEVFEKLASDLQTSIRVKKLSSDEGEGPKINHNISPSTNKNFDVILASTAGGNFMIDLFKNQGEDWKTQPLYRDLVKWRTISGIEIDIVNEIVSRLPQTLDYLVVREGTSDTQQAHIRLVAQRGGKRFDEQIIRDKDKIYYEASAGNLLEVNRINPVIKFSPSQQQRYKQLLEKCCEKPHKDNRETWATEQEWRELTSYTTKPDSIVQVAHLYDVDIAGTINLFPREGIGYNTKVPGRHAGEHFHEKDAFVGFWGGATNASQYLPSEPGGCLAPTIYEFLTSRQARKGENGWGFDSVWDKLRK</sequence>
<gene>
    <name evidence="1" type="ORF">UABAM_01045</name>
</gene>
<dbReference type="PROSITE" id="PS51257">
    <property type="entry name" value="PROKAR_LIPOPROTEIN"/>
    <property type="match status" value="1"/>
</dbReference>
<dbReference type="AlphaFoldDB" id="A0A5S9IJU7"/>
<dbReference type="RefSeq" id="WP_173013143.1">
    <property type="nucleotide sequence ID" value="NZ_AP019860.1"/>
</dbReference>
<keyword evidence="2" id="KW-1185">Reference proteome</keyword>
<dbReference type="Proteomes" id="UP000326354">
    <property type="component" value="Chromosome"/>
</dbReference>
<dbReference type="InterPro" id="IPR017850">
    <property type="entry name" value="Alkaline_phosphatase_core_sf"/>
</dbReference>
<dbReference type="Pfam" id="PF01663">
    <property type="entry name" value="Phosphodiest"/>
    <property type="match status" value="1"/>
</dbReference>
<dbReference type="Gene3D" id="3.40.720.10">
    <property type="entry name" value="Alkaline Phosphatase, subunit A"/>
    <property type="match status" value="1"/>
</dbReference>
<name>A0A5S9IJU7_UABAM</name>
<evidence type="ECO:0000313" key="2">
    <source>
        <dbReference type="Proteomes" id="UP000326354"/>
    </source>
</evidence>
<protein>
    <submittedName>
        <fullName evidence="1">Nucleotide pyrophosphatase</fullName>
    </submittedName>
</protein>